<evidence type="ECO:0000313" key="2">
    <source>
        <dbReference type="EMBL" id="AMS06907.1"/>
    </source>
</evidence>
<name>A0AAC8YHU2_9ACTN</name>
<proteinExistence type="predicted"/>
<gene>
    <name evidence="3" type="ORF">A8L58_02370</name>
    <name evidence="2" type="ORF">AXH35_00900</name>
</gene>
<dbReference type="SUPFAM" id="SSF51556">
    <property type="entry name" value="Metallo-dependent hydrolases"/>
    <property type="match status" value="1"/>
</dbReference>
<keyword evidence="2" id="KW-0378">Hydrolase</keyword>
<dbReference type="Gene3D" id="3.20.20.140">
    <property type="entry name" value="Metal-dependent hydrolases"/>
    <property type="match status" value="1"/>
</dbReference>
<protein>
    <submittedName>
        <fullName evidence="2">Hydrolase</fullName>
    </submittedName>
</protein>
<evidence type="ECO:0000313" key="5">
    <source>
        <dbReference type="Proteomes" id="UP000178666"/>
    </source>
</evidence>
<evidence type="ECO:0000313" key="3">
    <source>
        <dbReference type="EMBL" id="AOZ48085.1"/>
    </source>
</evidence>
<dbReference type="Pfam" id="PF07969">
    <property type="entry name" value="Amidohydro_3"/>
    <property type="match status" value="1"/>
</dbReference>
<reference evidence="2 4" key="2">
    <citation type="submission" date="2016-02" db="EMBL/GenBank/DDBJ databases">
        <title>Complete Genome Sequence of Propionibacterium acidipropionici ATCC 55737.</title>
        <authorList>
            <person name="Luna Flores C.H."/>
            <person name="Nielsen L.K."/>
            <person name="Marcellin E."/>
        </authorList>
    </citation>
    <scope>NUCLEOTIDE SEQUENCE [LARGE SCALE GENOMIC DNA]</scope>
    <source>
        <strain evidence="2 4">ATCC 55737</strain>
    </source>
</reference>
<dbReference type="PANTHER" id="PTHR22642:SF2">
    <property type="entry name" value="PROTEIN LONG AFTER FAR-RED 3"/>
    <property type="match status" value="1"/>
</dbReference>
<evidence type="ECO:0000259" key="1">
    <source>
        <dbReference type="Pfam" id="PF07969"/>
    </source>
</evidence>
<dbReference type="AlphaFoldDB" id="A0AAC8YHU2"/>
<keyword evidence="5" id="KW-1185">Reference proteome</keyword>
<dbReference type="InterPro" id="IPR032466">
    <property type="entry name" value="Metal_Hydrolase"/>
</dbReference>
<dbReference type="Proteomes" id="UP000178666">
    <property type="component" value="Chromosome"/>
</dbReference>
<accession>A0AAC8YHU2</accession>
<dbReference type="EMBL" id="CP015970">
    <property type="protein sequence ID" value="AOZ48085.1"/>
    <property type="molecule type" value="Genomic_DNA"/>
</dbReference>
<dbReference type="GO" id="GO:0016810">
    <property type="term" value="F:hydrolase activity, acting on carbon-nitrogen (but not peptide) bonds"/>
    <property type="evidence" value="ECO:0007669"/>
    <property type="project" value="InterPro"/>
</dbReference>
<dbReference type="Proteomes" id="UP000075221">
    <property type="component" value="Chromosome"/>
</dbReference>
<dbReference type="Gene3D" id="3.10.310.70">
    <property type="match status" value="1"/>
</dbReference>
<evidence type="ECO:0000313" key="4">
    <source>
        <dbReference type="Proteomes" id="UP000075221"/>
    </source>
</evidence>
<reference evidence="3 5" key="1">
    <citation type="journal article" date="2016" name="Plant Dis.">
        <title>Improved production of propionic acid using genome shuffling.</title>
        <authorList>
            <person name="Luna-Flores C.H."/>
            <person name="Palfreyman R.W."/>
            <person name="Kromer J.O."/>
            <person name="Nielsen L.K."/>
            <person name="Marcellin E."/>
        </authorList>
    </citation>
    <scope>NUCLEOTIDE SEQUENCE [LARGE SCALE GENOMIC DNA]</scope>
    <source>
        <strain evidence="3 5">F3E8</strain>
    </source>
</reference>
<dbReference type="PANTHER" id="PTHR22642">
    <property type="entry name" value="IMIDAZOLONEPROPIONASE"/>
    <property type="match status" value="1"/>
</dbReference>
<organism evidence="2 4">
    <name type="scientific">Acidipropionibacterium acidipropionici</name>
    <dbReference type="NCBI Taxonomy" id="1748"/>
    <lineage>
        <taxon>Bacteria</taxon>
        <taxon>Bacillati</taxon>
        <taxon>Actinomycetota</taxon>
        <taxon>Actinomycetes</taxon>
        <taxon>Propionibacteriales</taxon>
        <taxon>Propionibacteriaceae</taxon>
        <taxon>Acidipropionibacterium</taxon>
    </lineage>
</organism>
<sequence length="486" mass="51063">MLLKRARPLDLRTGLLRDPVDLLTGGGRISAPPATVQAEVIDLEGRAVIPGLWDEHVHVGQLALARRRFEVSQTASVEGILADVAVHLAELPTPGAGLIVQGFGFRASQWDRLPSSADLDRVVGEVPVALVSADLHSVWCSTRAARELGFGGDGFLTEADSFEAQTRLASMSPEALDLAVSACGQEAAARGVVGIRDMEFDSDIETWLRREATGCCHHRVEVAVYPDRLDEAVARGLATGRAAAPGSLVAMGPLKVIVDGSMSTHSAWCHEPYPGGDGPDDAGVDTVGPRDLESLLARARDADLLSAVHAIGDRAATTVLDAFEITGERGSLEHAQLLRRSDLPRFAALGVTASVQPLHLVDDRDAADVVWADRTGRTFLFADLLASGARLAFGSDAPVSPVDPWAAVRVAVERTGDRRPPWHPEQAIGLSEALLASTRGIAVTAPGGPADLVALDVDPFALGGEDLAGVTSALTMAGGRVTHTLL</sequence>
<feature type="domain" description="Amidohydrolase 3" evidence="1">
    <location>
        <begin position="39"/>
        <end position="483"/>
    </location>
</feature>
<dbReference type="Gene3D" id="2.30.40.10">
    <property type="entry name" value="Urease, subunit C, domain 1"/>
    <property type="match status" value="1"/>
</dbReference>
<dbReference type="InterPro" id="IPR013108">
    <property type="entry name" value="Amidohydro_3"/>
</dbReference>
<dbReference type="InterPro" id="IPR011059">
    <property type="entry name" value="Metal-dep_hydrolase_composite"/>
</dbReference>
<dbReference type="SUPFAM" id="SSF51338">
    <property type="entry name" value="Composite domain of metallo-dependent hydrolases"/>
    <property type="match status" value="1"/>
</dbReference>
<dbReference type="EMBL" id="CP014352">
    <property type="protein sequence ID" value="AMS06907.1"/>
    <property type="molecule type" value="Genomic_DNA"/>
</dbReference>